<feature type="region of interest" description="Disordered" evidence="1">
    <location>
        <begin position="1"/>
        <end position="131"/>
    </location>
</feature>
<feature type="compositionally biased region" description="Low complexity" evidence="1">
    <location>
        <begin position="107"/>
        <end position="117"/>
    </location>
</feature>
<dbReference type="EMBL" id="NDHI03003828">
    <property type="protein sequence ID" value="PNJ02254.1"/>
    <property type="molecule type" value="Genomic_DNA"/>
</dbReference>
<gene>
    <name evidence="2" type="ORF">CR201_G0054871</name>
</gene>
<feature type="region of interest" description="Disordered" evidence="1">
    <location>
        <begin position="156"/>
        <end position="213"/>
    </location>
</feature>
<comment type="caution">
    <text evidence="2">The sequence shown here is derived from an EMBL/GenBank/DDBJ whole genome shotgun (WGS) entry which is preliminary data.</text>
</comment>
<feature type="non-terminal residue" evidence="2">
    <location>
        <position position="226"/>
    </location>
</feature>
<organism evidence="2">
    <name type="scientific">Pongo abelii</name>
    <name type="common">Sumatran orangutan</name>
    <name type="synonym">Pongo pygmaeus abelii</name>
    <dbReference type="NCBI Taxonomy" id="9601"/>
    <lineage>
        <taxon>Eukaryota</taxon>
        <taxon>Metazoa</taxon>
        <taxon>Chordata</taxon>
        <taxon>Craniata</taxon>
        <taxon>Vertebrata</taxon>
        <taxon>Euteleostomi</taxon>
        <taxon>Mammalia</taxon>
        <taxon>Eutheria</taxon>
        <taxon>Euarchontoglires</taxon>
        <taxon>Primates</taxon>
        <taxon>Haplorrhini</taxon>
        <taxon>Catarrhini</taxon>
        <taxon>Hominidae</taxon>
        <taxon>Pongo</taxon>
    </lineage>
</organism>
<evidence type="ECO:0000256" key="1">
    <source>
        <dbReference type="SAM" id="MobiDB-lite"/>
    </source>
</evidence>
<protein>
    <submittedName>
        <fullName evidence="2">PRR25 isoform 1</fullName>
    </submittedName>
</protein>
<accession>A0A2J8R160</accession>
<dbReference type="AlphaFoldDB" id="A0A2J8R160"/>
<proteinExistence type="predicted"/>
<name>A0A2J8R160_PONAB</name>
<reference evidence="2" key="1">
    <citation type="submission" date="2017-12" db="EMBL/GenBank/DDBJ databases">
        <title>High-resolution comparative analysis of great ape genomes.</title>
        <authorList>
            <person name="Pollen A."/>
            <person name="Hastie A."/>
            <person name="Hormozdiari F."/>
            <person name="Dougherty M."/>
            <person name="Liu R."/>
            <person name="Chaisson M."/>
            <person name="Hoppe E."/>
            <person name="Hill C."/>
            <person name="Pang A."/>
            <person name="Hillier L."/>
            <person name="Baker C."/>
            <person name="Armstrong J."/>
            <person name="Shendure J."/>
            <person name="Paten B."/>
            <person name="Wilson R."/>
            <person name="Chao H."/>
            <person name="Schneider V."/>
            <person name="Ventura M."/>
            <person name="Kronenberg Z."/>
            <person name="Murali S."/>
            <person name="Gordon D."/>
            <person name="Cantsilieris S."/>
            <person name="Munson K."/>
            <person name="Nelson B."/>
            <person name="Raja A."/>
            <person name="Underwood J."/>
            <person name="Diekhans M."/>
            <person name="Fiddes I."/>
            <person name="Haussler D."/>
            <person name="Eichler E."/>
        </authorList>
    </citation>
    <scope>NUCLEOTIDE SEQUENCE [LARGE SCALE GENOMIC DNA]</scope>
    <source>
        <strain evidence="2">Susie</strain>
    </source>
</reference>
<feature type="compositionally biased region" description="Pro residues" evidence="1">
    <location>
        <begin position="182"/>
        <end position="195"/>
    </location>
</feature>
<evidence type="ECO:0000313" key="2">
    <source>
        <dbReference type="EMBL" id="PNJ02254.1"/>
    </source>
</evidence>
<sequence>MDPQNQKQGPSPPPPAASRYGQTPGREPRVQAPGLGTCGRPASGRVLSLHLEKEDGKGTRPRIPLTDAAVGGDRTDVPSAIAAGPARRPERHGLPLPLPGSTPAPTVGSGRPGAPVGRSGGGVSARSSHGVGRFCPRGALAGIWRRLRSRLVLPQASGCWSPGGRPGRCDPQDGPAAEGGQPEPPVPQGPGPPACPGRIPGATRFGPRSCPLGSPAVLAVTTGWSR</sequence>